<accession>A0A437KVP1</accession>
<feature type="signal peptide" evidence="1">
    <location>
        <begin position="1"/>
        <end position="25"/>
    </location>
</feature>
<dbReference type="AlphaFoldDB" id="A0A437KVP1"/>
<gene>
    <name evidence="2" type="ORF">EOD40_08095</name>
</gene>
<reference evidence="2 3" key="1">
    <citation type="submission" date="2019-01" db="EMBL/GenBank/DDBJ databases">
        <authorList>
            <person name="Chen W.-M."/>
        </authorList>
    </citation>
    <scope>NUCLEOTIDE SEQUENCE [LARGE SCALE GENOMIC DNA]</scope>
    <source>
        <strain evidence="2 3">BBQ-12</strain>
    </source>
</reference>
<dbReference type="EMBL" id="SACJ01000004">
    <property type="protein sequence ID" value="RVT76458.1"/>
    <property type="molecule type" value="Genomic_DNA"/>
</dbReference>
<protein>
    <recommendedName>
        <fullName evidence="4">Lipoprotein</fullName>
    </recommendedName>
</protein>
<dbReference type="OrthoDB" id="1344476at2"/>
<dbReference type="PROSITE" id="PS51257">
    <property type="entry name" value="PROKAR_LIPOPROTEIN"/>
    <property type="match status" value="1"/>
</dbReference>
<sequence>MKFNKSILGLSIVAACFFFSCSNDSSTDTETITDDFNYTTVNDLGEIHTVGNKSGKITLSTKFNGLTTTTINLNTVCSNNNSIFLVGHYPPLDKLYIFDKNSKTTTSKILSYPDKIIGFEPMLIALEWNESKSLLYGIIISNPYSETNNVNYFVTINPSTYEVQYSDISFSQKRLYSTFMNDSKFYSTSYTDNLFEINPDGKTATSTLLNNTKIPLTHTAIYSNTIVYGLKANSSINGVNLVKLDLANKTYLDILPNEDYGVFNVNEKDLLTRLTINI</sequence>
<organism evidence="2 3">
    <name type="scientific">Flavobacterium sufflavum</name>
    <dbReference type="NCBI Taxonomy" id="1921138"/>
    <lineage>
        <taxon>Bacteria</taxon>
        <taxon>Pseudomonadati</taxon>
        <taxon>Bacteroidota</taxon>
        <taxon>Flavobacteriia</taxon>
        <taxon>Flavobacteriales</taxon>
        <taxon>Flavobacteriaceae</taxon>
        <taxon>Flavobacterium</taxon>
    </lineage>
</organism>
<feature type="chain" id="PRO_5019223128" description="Lipoprotein" evidence="1">
    <location>
        <begin position="26"/>
        <end position="278"/>
    </location>
</feature>
<proteinExistence type="predicted"/>
<evidence type="ECO:0000313" key="3">
    <source>
        <dbReference type="Proteomes" id="UP000285211"/>
    </source>
</evidence>
<dbReference type="Proteomes" id="UP000285211">
    <property type="component" value="Unassembled WGS sequence"/>
</dbReference>
<name>A0A437KVP1_9FLAO</name>
<evidence type="ECO:0008006" key="4">
    <source>
        <dbReference type="Google" id="ProtNLM"/>
    </source>
</evidence>
<comment type="caution">
    <text evidence="2">The sequence shown here is derived from an EMBL/GenBank/DDBJ whole genome shotgun (WGS) entry which is preliminary data.</text>
</comment>
<evidence type="ECO:0000256" key="1">
    <source>
        <dbReference type="SAM" id="SignalP"/>
    </source>
</evidence>
<dbReference type="RefSeq" id="WP_128194409.1">
    <property type="nucleotide sequence ID" value="NZ_SACJ01000004.1"/>
</dbReference>
<keyword evidence="3" id="KW-1185">Reference proteome</keyword>
<keyword evidence="1" id="KW-0732">Signal</keyword>
<evidence type="ECO:0000313" key="2">
    <source>
        <dbReference type="EMBL" id="RVT76458.1"/>
    </source>
</evidence>